<dbReference type="EMBL" id="JQZV01000003">
    <property type="protein sequence ID" value="KGN93357.1"/>
    <property type="molecule type" value="Genomic_DNA"/>
</dbReference>
<accession>A0ABR4XN63</accession>
<dbReference type="Proteomes" id="UP000030101">
    <property type="component" value="Unassembled WGS sequence"/>
</dbReference>
<keyword evidence="3" id="KW-1185">Reference proteome</keyword>
<evidence type="ECO:0000313" key="3">
    <source>
        <dbReference type="Proteomes" id="UP000030101"/>
    </source>
</evidence>
<evidence type="ECO:0000256" key="1">
    <source>
        <dbReference type="SAM" id="MobiDB-lite"/>
    </source>
</evidence>
<sequence>MLPPLESRYHSPPQERHPVTGKPSCTDKKEIFCRQLQRRALGSEVLGAFPGTKPGPNLESKTAKKVPCKGLKTRHNFHLRILLI</sequence>
<protein>
    <submittedName>
        <fullName evidence="2">Uncharacterized protein</fullName>
    </submittedName>
</protein>
<gene>
    <name evidence="2" type="ORF">HQ43_01565</name>
</gene>
<proteinExistence type="predicted"/>
<feature type="compositionally biased region" description="Basic and acidic residues" evidence="1">
    <location>
        <begin position="7"/>
        <end position="18"/>
    </location>
</feature>
<organism evidence="2 3">
    <name type="scientific">Porphyromonas canoris</name>
    <dbReference type="NCBI Taxonomy" id="36875"/>
    <lineage>
        <taxon>Bacteria</taxon>
        <taxon>Pseudomonadati</taxon>
        <taxon>Bacteroidota</taxon>
        <taxon>Bacteroidia</taxon>
        <taxon>Bacteroidales</taxon>
        <taxon>Porphyromonadaceae</taxon>
        <taxon>Porphyromonas</taxon>
    </lineage>
</organism>
<reference evidence="2 3" key="1">
    <citation type="submission" date="2014-08" db="EMBL/GenBank/DDBJ databases">
        <title>Porphyromonas canoris strain:OH2762 Genome sequencing.</title>
        <authorList>
            <person name="Wallis C."/>
            <person name="Deusch O."/>
            <person name="O'Flynn C."/>
            <person name="Davis I."/>
            <person name="Jospin G."/>
            <person name="Darling A.E."/>
            <person name="Coil D.A."/>
            <person name="Alexiev A."/>
            <person name="Horsfall A."/>
            <person name="Kirkwood N."/>
            <person name="Harris S."/>
            <person name="Eisen J.A."/>
        </authorList>
    </citation>
    <scope>NUCLEOTIDE SEQUENCE [LARGE SCALE GENOMIC DNA]</scope>
    <source>
        <strain evidence="3">COT-108 OH2762</strain>
    </source>
</reference>
<comment type="caution">
    <text evidence="2">The sequence shown here is derived from an EMBL/GenBank/DDBJ whole genome shotgun (WGS) entry which is preliminary data.</text>
</comment>
<evidence type="ECO:0000313" key="2">
    <source>
        <dbReference type="EMBL" id="KGN93357.1"/>
    </source>
</evidence>
<name>A0ABR4XN63_9PORP</name>
<feature type="region of interest" description="Disordered" evidence="1">
    <location>
        <begin position="1"/>
        <end position="24"/>
    </location>
</feature>